<dbReference type="EMBL" id="CVMT01000006">
    <property type="protein sequence ID" value="CRG89756.1"/>
    <property type="molecule type" value="Genomic_DNA"/>
</dbReference>
<reference evidence="2 3" key="1">
    <citation type="submission" date="2015-04" db="EMBL/GenBank/DDBJ databases">
        <authorList>
            <person name="Syromyatnikov M.Y."/>
            <person name="Popov V.N."/>
        </authorList>
    </citation>
    <scope>NUCLEOTIDE SEQUENCE [LARGE SCALE GENOMIC DNA]</scope>
    <source>
        <strain evidence="2">WF-38-12</strain>
    </source>
</reference>
<evidence type="ECO:0000313" key="2">
    <source>
        <dbReference type="EMBL" id="CRG89756.1"/>
    </source>
</evidence>
<dbReference type="Gene3D" id="3.90.1200.10">
    <property type="match status" value="1"/>
</dbReference>
<dbReference type="PANTHER" id="PTHR21310:SF58">
    <property type="entry name" value="AMINOGLYCOSIDE PHOSPHOTRANSFERASE DOMAIN-CONTAINING PROTEIN"/>
    <property type="match status" value="1"/>
</dbReference>
<dbReference type="Pfam" id="PF01636">
    <property type="entry name" value="APH"/>
    <property type="match status" value="1"/>
</dbReference>
<dbReference type="SUPFAM" id="SSF56112">
    <property type="entry name" value="Protein kinase-like (PK-like)"/>
    <property type="match status" value="1"/>
</dbReference>
<dbReference type="InterPro" id="IPR051678">
    <property type="entry name" value="AGP_Transferase"/>
</dbReference>
<evidence type="ECO:0000313" key="3">
    <source>
        <dbReference type="Proteomes" id="UP000054383"/>
    </source>
</evidence>
<proteinExistence type="predicted"/>
<dbReference type="OMA" id="FEHYAPE"/>
<dbReference type="OrthoDB" id="5404599at2759"/>
<keyword evidence="3" id="KW-1185">Reference proteome</keyword>
<name>A0A0U1M403_TALIS</name>
<gene>
    <name evidence="2" type="ORF">PISL3812_06795</name>
</gene>
<organism evidence="2 3">
    <name type="scientific">Talaromyces islandicus</name>
    <name type="common">Penicillium islandicum</name>
    <dbReference type="NCBI Taxonomy" id="28573"/>
    <lineage>
        <taxon>Eukaryota</taxon>
        <taxon>Fungi</taxon>
        <taxon>Dikarya</taxon>
        <taxon>Ascomycota</taxon>
        <taxon>Pezizomycotina</taxon>
        <taxon>Eurotiomycetes</taxon>
        <taxon>Eurotiomycetidae</taxon>
        <taxon>Eurotiales</taxon>
        <taxon>Trichocomaceae</taxon>
        <taxon>Talaromyces</taxon>
        <taxon>Talaromyces sect. Islandici</taxon>
    </lineage>
</organism>
<dbReference type="InterPro" id="IPR011009">
    <property type="entry name" value="Kinase-like_dom_sf"/>
</dbReference>
<accession>A0A0U1M403</accession>
<dbReference type="InterPro" id="IPR002575">
    <property type="entry name" value="Aminoglycoside_PTrfase"/>
</dbReference>
<dbReference type="Proteomes" id="UP000054383">
    <property type="component" value="Unassembled WGS sequence"/>
</dbReference>
<dbReference type="AlphaFoldDB" id="A0A0U1M403"/>
<sequence>MEPLRESIKQVDADTWLIGPVMLYRSKGYLETSTWYDQSDDFSYTVTSAPTPLPTAVPWSADDSDFKLVYDVAEQSAVWSLGNSAFCKIKLYADSTTSEATTLAHVWDKQPTNFEIPSVFYSAESNGRSYLFLSRVPGRTLAEAWPTLDEKWRRHYVGAVVEVCETLESWRGKTICGVDGKNVIEPYLLKFRESENFDPENLLRPCKLMGMDCSKFVFCHADLGPTNIIVEDVPQKGTIGVIDWEVAGFFPRGWIRTKFRLSSGMNLPESVGGLSSQQWWRSEIQKLLGKRGFEDYSSEWQAWSR</sequence>
<dbReference type="PANTHER" id="PTHR21310">
    <property type="entry name" value="AMINOGLYCOSIDE PHOSPHOTRANSFERASE-RELATED-RELATED"/>
    <property type="match status" value="1"/>
</dbReference>
<protein>
    <recommendedName>
        <fullName evidence="1">Aminoglycoside phosphotransferase domain-containing protein</fullName>
    </recommendedName>
</protein>
<feature type="domain" description="Aminoglycoside phosphotransferase" evidence="1">
    <location>
        <begin position="92"/>
        <end position="249"/>
    </location>
</feature>
<evidence type="ECO:0000259" key="1">
    <source>
        <dbReference type="Pfam" id="PF01636"/>
    </source>
</evidence>